<dbReference type="EMBL" id="CAXKWB010017469">
    <property type="protein sequence ID" value="CAL4118948.1"/>
    <property type="molecule type" value="Genomic_DNA"/>
</dbReference>
<evidence type="ECO:0000256" key="5">
    <source>
        <dbReference type="ARBA" id="ARBA00022737"/>
    </source>
</evidence>
<accession>A0AAV2R6U3</accession>
<dbReference type="InterPro" id="IPR050853">
    <property type="entry name" value="WD_repeat_DNA-damage-binding"/>
</dbReference>
<feature type="region of interest" description="Disordered" evidence="6">
    <location>
        <begin position="94"/>
        <end position="137"/>
    </location>
</feature>
<evidence type="ECO:0000313" key="8">
    <source>
        <dbReference type="Proteomes" id="UP001497623"/>
    </source>
</evidence>
<dbReference type="GO" id="GO:0005634">
    <property type="term" value="C:nucleus"/>
    <property type="evidence" value="ECO:0007669"/>
    <property type="project" value="TreeGrafter"/>
</dbReference>
<reference evidence="7 8" key="1">
    <citation type="submission" date="2024-05" db="EMBL/GenBank/DDBJ databases">
        <authorList>
            <person name="Wallberg A."/>
        </authorList>
    </citation>
    <scope>NUCLEOTIDE SEQUENCE [LARGE SCALE GENOMIC DNA]</scope>
</reference>
<evidence type="ECO:0000313" key="7">
    <source>
        <dbReference type="EMBL" id="CAL4118948.1"/>
    </source>
</evidence>
<name>A0AAV2R6U3_MEGNR</name>
<comment type="caution">
    <text evidence="7">The sequence shown here is derived from an EMBL/GenBank/DDBJ whole genome shotgun (WGS) entry which is preliminary data.</text>
</comment>
<evidence type="ECO:0000256" key="2">
    <source>
        <dbReference type="ARBA" id="ARBA00005434"/>
    </source>
</evidence>
<dbReference type="PANTHER" id="PTHR14773:SF0">
    <property type="entry name" value="WD REPEAT-CONTAINING PROTEIN 76"/>
    <property type="match status" value="1"/>
</dbReference>
<gene>
    <name evidence="7" type="ORF">MNOR_LOCUS21564</name>
</gene>
<dbReference type="Pfam" id="PF00400">
    <property type="entry name" value="WD40"/>
    <property type="match status" value="2"/>
</dbReference>
<dbReference type="SMART" id="SM00320">
    <property type="entry name" value="WD40"/>
    <property type="match status" value="4"/>
</dbReference>
<comment type="function">
    <text evidence="1">Specifically binds 5-hydroxymethylcytosine (5hmC), suggesting that it acts as a specific reader of 5hmC.</text>
</comment>
<keyword evidence="5" id="KW-0677">Repeat</keyword>
<keyword evidence="8" id="KW-1185">Reference proteome</keyword>
<dbReference type="AlphaFoldDB" id="A0AAV2R6U3"/>
<protein>
    <recommendedName>
        <fullName evidence="3">WD repeat-containing protein 76</fullName>
    </recommendedName>
</protein>
<dbReference type="GO" id="GO:2000001">
    <property type="term" value="P:regulation of DNA damage checkpoint"/>
    <property type="evidence" value="ECO:0007669"/>
    <property type="project" value="TreeGrafter"/>
</dbReference>
<dbReference type="PANTHER" id="PTHR14773">
    <property type="entry name" value="WD REPEAT-CONTAINING PROTEIN 76"/>
    <property type="match status" value="1"/>
</dbReference>
<organism evidence="7 8">
    <name type="scientific">Meganyctiphanes norvegica</name>
    <name type="common">Northern krill</name>
    <name type="synonym">Thysanopoda norvegica</name>
    <dbReference type="NCBI Taxonomy" id="48144"/>
    <lineage>
        <taxon>Eukaryota</taxon>
        <taxon>Metazoa</taxon>
        <taxon>Ecdysozoa</taxon>
        <taxon>Arthropoda</taxon>
        <taxon>Crustacea</taxon>
        <taxon>Multicrustacea</taxon>
        <taxon>Malacostraca</taxon>
        <taxon>Eumalacostraca</taxon>
        <taxon>Eucarida</taxon>
        <taxon>Euphausiacea</taxon>
        <taxon>Euphausiidae</taxon>
        <taxon>Meganyctiphanes</taxon>
    </lineage>
</organism>
<dbReference type="Proteomes" id="UP001497623">
    <property type="component" value="Unassembled WGS sequence"/>
</dbReference>
<feature type="compositionally biased region" description="Basic and acidic residues" evidence="6">
    <location>
        <begin position="39"/>
        <end position="48"/>
    </location>
</feature>
<feature type="compositionally biased region" description="Basic residues" evidence="6">
    <location>
        <begin position="1"/>
        <end position="18"/>
    </location>
</feature>
<evidence type="ECO:0000256" key="6">
    <source>
        <dbReference type="SAM" id="MobiDB-lite"/>
    </source>
</evidence>
<evidence type="ECO:0000256" key="4">
    <source>
        <dbReference type="ARBA" id="ARBA00022574"/>
    </source>
</evidence>
<evidence type="ECO:0000256" key="1">
    <source>
        <dbReference type="ARBA" id="ARBA00002530"/>
    </source>
</evidence>
<comment type="similarity">
    <text evidence="2">Belongs to the WD repeat DDB2/WDR76 family.</text>
</comment>
<dbReference type="SUPFAM" id="SSF50978">
    <property type="entry name" value="WD40 repeat-like"/>
    <property type="match status" value="1"/>
</dbReference>
<dbReference type="InterPro" id="IPR015943">
    <property type="entry name" value="WD40/YVTN_repeat-like_dom_sf"/>
</dbReference>
<sequence>MHALARKHARGKHARKREIKQESEVDDGPQKKTAKLTKSKADIGKKEIEDEEPLDTNFGLSEYEKKVQVNIAERMKFLESLDIFKDKDELMALTPQPKKPATKKSFRKSLPAPAGPSEIRKSKRLQHLTPEGGDLPPEAIISRAEKMWGIEEERSILTRQPVGPSPMEDYYTQPDKEEFQKFVFGLQSLSSSSNSESIWSGSEENVVKTLKRMKIPEENVAKLVPQRAFSVAVHPTEDMILVLAGGKQGNLGLWNVEAKEGKGIHFFHPHNRPINRITIHPNNQNQIYTTSYDGSVRFTDLRSNMVCEVYHTSEAPSWGDYISWHDHLEDHFLMVTTSDGTIDKVDLRDPGKAVAKYHGHNGKSIKCVACHPQNTQYFATCSADGYVHLWDMRKHKKNVPVVSDMHGRSISGIAFSPLTGKHLVSVCQDDYIRFLSTDFKTFKGNEQTKYKCFVDGKLLAAFEALYPPGREDDIAANRYDKIMVKITNSEGSQSRGHAGNLL</sequence>
<keyword evidence="4" id="KW-0853">WD repeat</keyword>
<feature type="region of interest" description="Disordered" evidence="6">
    <location>
        <begin position="1"/>
        <end position="59"/>
    </location>
</feature>
<dbReference type="Gene3D" id="2.130.10.10">
    <property type="entry name" value="YVTN repeat-like/Quinoprotein amine dehydrogenase"/>
    <property type="match status" value="1"/>
</dbReference>
<proteinExistence type="inferred from homology"/>
<dbReference type="InterPro" id="IPR036322">
    <property type="entry name" value="WD40_repeat_dom_sf"/>
</dbReference>
<feature type="non-terminal residue" evidence="7">
    <location>
        <position position="502"/>
    </location>
</feature>
<dbReference type="InterPro" id="IPR001680">
    <property type="entry name" value="WD40_rpt"/>
</dbReference>
<dbReference type="GO" id="GO:0003677">
    <property type="term" value="F:DNA binding"/>
    <property type="evidence" value="ECO:0007669"/>
    <property type="project" value="TreeGrafter"/>
</dbReference>
<evidence type="ECO:0000256" key="3">
    <source>
        <dbReference type="ARBA" id="ARBA00021234"/>
    </source>
</evidence>